<evidence type="ECO:0000259" key="1">
    <source>
        <dbReference type="PROSITE" id="PS50404"/>
    </source>
</evidence>
<dbReference type="PANTHER" id="PTHR43968">
    <property type="match status" value="1"/>
</dbReference>
<dbReference type="InterPro" id="IPR040079">
    <property type="entry name" value="Glutathione_S-Trfase"/>
</dbReference>
<dbReference type="InterPro" id="IPR004045">
    <property type="entry name" value="Glutathione_S-Trfase_N"/>
</dbReference>
<feature type="domain" description="GST N-terminal" evidence="1">
    <location>
        <begin position="3"/>
        <end position="94"/>
    </location>
</feature>
<dbReference type="SUPFAM" id="SSF52833">
    <property type="entry name" value="Thioredoxin-like"/>
    <property type="match status" value="1"/>
</dbReference>
<dbReference type="InterPro" id="IPR036282">
    <property type="entry name" value="Glutathione-S-Trfase_C_sf"/>
</dbReference>
<evidence type="ECO:0000313" key="2">
    <source>
        <dbReference type="EMBL" id="KAJ8481031.1"/>
    </source>
</evidence>
<dbReference type="SFLD" id="SFLDG00358">
    <property type="entry name" value="Main_(cytGST)"/>
    <property type="match status" value="1"/>
</dbReference>
<dbReference type="Gene3D" id="1.20.1050.10">
    <property type="match status" value="1"/>
</dbReference>
<dbReference type="SUPFAM" id="SSF47616">
    <property type="entry name" value="GST C-terminal domain-like"/>
    <property type="match status" value="1"/>
</dbReference>
<proteinExistence type="predicted"/>
<sequence>MPERIVLYTAKICPYAQRAEIALLEAKAPNVQYQIDLQNKPEWYAPKVNPASKVPAIAYGGPDVPPDQPSPESVKLAESLILVEFIADLFPESGILPTDPVLRAKTRFFIDGVSTKFVPAWHAYSQGKSSAEEFYKAVEYLQSLLPTEGYAIGPYSAADIAISPFLGRARVTLLNDFGGYPAGEGPKVLEALSSGSGRFARFGKYLSDVLARDSFKATFDEAYITERYTARFANLRK</sequence>
<dbReference type="EMBL" id="JAPEVG010000147">
    <property type="protein sequence ID" value="KAJ8481031.1"/>
    <property type="molecule type" value="Genomic_DNA"/>
</dbReference>
<reference evidence="2" key="1">
    <citation type="submission" date="2022-11" db="EMBL/GenBank/DDBJ databases">
        <title>Genome Sequence of Cubamyces cubensis.</title>
        <authorList>
            <person name="Buettner E."/>
        </authorList>
    </citation>
    <scope>NUCLEOTIDE SEQUENCE</scope>
    <source>
        <strain evidence="2">MPL-01</strain>
    </source>
</reference>
<name>A0AAD7TSV4_9APHY</name>
<protein>
    <recommendedName>
        <fullName evidence="1">GST N-terminal domain-containing protein</fullName>
    </recommendedName>
</protein>
<organism evidence="2 3">
    <name type="scientific">Trametes cubensis</name>
    <dbReference type="NCBI Taxonomy" id="1111947"/>
    <lineage>
        <taxon>Eukaryota</taxon>
        <taxon>Fungi</taxon>
        <taxon>Dikarya</taxon>
        <taxon>Basidiomycota</taxon>
        <taxon>Agaricomycotina</taxon>
        <taxon>Agaricomycetes</taxon>
        <taxon>Polyporales</taxon>
        <taxon>Polyporaceae</taxon>
        <taxon>Trametes</taxon>
    </lineage>
</organism>
<dbReference type="Gene3D" id="3.40.30.10">
    <property type="entry name" value="Glutaredoxin"/>
    <property type="match status" value="1"/>
</dbReference>
<dbReference type="SFLD" id="SFLDS00019">
    <property type="entry name" value="Glutathione_Transferase_(cytos"/>
    <property type="match status" value="1"/>
</dbReference>
<dbReference type="PROSITE" id="PS50404">
    <property type="entry name" value="GST_NTER"/>
    <property type="match status" value="1"/>
</dbReference>
<dbReference type="Pfam" id="PF13417">
    <property type="entry name" value="GST_N_3"/>
    <property type="match status" value="1"/>
</dbReference>
<dbReference type="GO" id="GO:0005737">
    <property type="term" value="C:cytoplasm"/>
    <property type="evidence" value="ECO:0007669"/>
    <property type="project" value="TreeGrafter"/>
</dbReference>
<evidence type="ECO:0000313" key="3">
    <source>
        <dbReference type="Proteomes" id="UP001215151"/>
    </source>
</evidence>
<dbReference type="AlphaFoldDB" id="A0AAD7TSV4"/>
<dbReference type="PANTHER" id="PTHR43968:SF6">
    <property type="entry name" value="GLUTATHIONE S-TRANSFERASE OMEGA"/>
    <property type="match status" value="1"/>
</dbReference>
<keyword evidence="3" id="KW-1185">Reference proteome</keyword>
<comment type="caution">
    <text evidence="2">The sequence shown here is derived from an EMBL/GenBank/DDBJ whole genome shotgun (WGS) entry which is preliminary data.</text>
</comment>
<dbReference type="InterPro" id="IPR050983">
    <property type="entry name" value="GST_Omega/HSP26"/>
</dbReference>
<dbReference type="InterPro" id="IPR036249">
    <property type="entry name" value="Thioredoxin-like_sf"/>
</dbReference>
<dbReference type="Proteomes" id="UP001215151">
    <property type="component" value="Unassembled WGS sequence"/>
</dbReference>
<accession>A0AAD7TSV4</accession>
<gene>
    <name evidence="2" type="ORF">ONZ51_g6266</name>
</gene>